<dbReference type="RefSeq" id="WP_310772415.1">
    <property type="nucleotide sequence ID" value="NZ_CP134050.1"/>
</dbReference>
<comment type="similarity">
    <text evidence="1 3">Belongs to the TPP enzyme family.</text>
</comment>
<dbReference type="Gene3D" id="3.40.50.970">
    <property type="match status" value="2"/>
</dbReference>
<feature type="domain" description="Thiamine pyrophosphate enzyme TPP-binding" evidence="5">
    <location>
        <begin position="377"/>
        <end position="522"/>
    </location>
</feature>
<sequence length="542" mass="59192">MKVSQYVTEQLVAWGVRRIYGVAGDALFTWLDALGRQDEIRYVACRNEAAAAMMASAEAKLTGRPAVCMATMGPGTVNLLNGLADAWADRAPVVAITGQVESYKLGGGYKQFVPQEDLMRPLCRYTTTVAHAEAIGDVLHRAFATAAQQKGVAHVSICKDVFERQTSAQIVPELPRVSAAVRPDRIELEHAAERLADARKPLLLLGAGARQDAEGCRRLAEQLGAGILLTLGGKGAVDDSHRLVLGGWGEGGSEAGLLALAEADLLVILGASWFPRSYLPKQLPILQVDSHAESIHAHPRLLSVTANLDDVLPLWRRRLESRQLDDAWEEQVERWHAKFLEETQAIVVQRNGDKIKPETLLHSLGNVVERDAIVALDTGEHTLWFNRAFRSAAQWPLFSGKWRTMGFGLPAAIAAKLVFPDRQVVCVTGDGGLQMCLAELMTAVEQDVSFLLIVVNNGTLGLEEIKMKQKGYRPFGVSMRNPDFARLAEACGVQSRSVQTVEELEGALREALASERLTLLDVSCTSPTLTERKKQIPFQAQA</sequence>
<feature type="domain" description="Thiamine pyrophosphate enzyme N-terminal TPP-binding" evidence="6">
    <location>
        <begin position="1"/>
        <end position="111"/>
    </location>
</feature>
<dbReference type="SUPFAM" id="SSF52467">
    <property type="entry name" value="DHS-like NAD/FAD-binding domain"/>
    <property type="match status" value="1"/>
</dbReference>
<dbReference type="PANTHER" id="PTHR42981:SF2">
    <property type="entry name" value="PYRUVATE DEHYDROGENASE [UBIQUINONE]"/>
    <property type="match status" value="1"/>
</dbReference>
<evidence type="ECO:0000313" key="8">
    <source>
        <dbReference type="Proteomes" id="UP001256827"/>
    </source>
</evidence>
<evidence type="ECO:0000259" key="4">
    <source>
        <dbReference type="Pfam" id="PF00205"/>
    </source>
</evidence>
<evidence type="ECO:0000256" key="1">
    <source>
        <dbReference type="ARBA" id="ARBA00007812"/>
    </source>
</evidence>
<dbReference type="SUPFAM" id="SSF52518">
    <property type="entry name" value="Thiamin diphosphate-binding fold (THDP-binding)"/>
    <property type="match status" value="2"/>
</dbReference>
<gene>
    <name evidence="7" type="ORF">RGB73_12425</name>
</gene>
<feature type="domain" description="Thiamine pyrophosphate enzyme central" evidence="4">
    <location>
        <begin position="188"/>
        <end position="312"/>
    </location>
</feature>
<dbReference type="InterPro" id="IPR047211">
    <property type="entry name" value="POXB-like"/>
</dbReference>
<evidence type="ECO:0000313" key="7">
    <source>
        <dbReference type="EMBL" id="WNC17072.1"/>
    </source>
</evidence>
<dbReference type="EMBL" id="CP134050">
    <property type="protein sequence ID" value="WNC17072.1"/>
    <property type="molecule type" value="Genomic_DNA"/>
</dbReference>
<dbReference type="Pfam" id="PF00205">
    <property type="entry name" value="TPP_enzyme_M"/>
    <property type="match status" value="1"/>
</dbReference>
<keyword evidence="2 3" id="KW-0786">Thiamine pyrophosphate</keyword>
<dbReference type="PANTHER" id="PTHR42981">
    <property type="entry name" value="PYRUVATE DEHYDROGENASE [UBIQUINONE]"/>
    <property type="match status" value="1"/>
</dbReference>
<dbReference type="Gene3D" id="3.40.50.1220">
    <property type="entry name" value="TPP-binding domain"/>
    <property type="match status" value="1"/>
</dbReference>
<dbReference type="InterPro" id="IPR029035">
    <property type="entry name" value="DHS-like_NAD/FAD-binding_dom"/>
</dbReference>
<evidence type="ECO:0000256" key="3">
    <source>
        <dbReference type="RuleBase" id="RU362132"/>
    </source>
</evidence>
<dbReference type="InterPro" id="IPR029061">
    <property type="entry name" value="THDP-binding"/>
</dbReference>
<dbReference type="InterPro" id="IPR000399">
    <property type="entry name" value="TPP-bd_CS"/>
</dbReference>
<keyword evidence="8" id="KW-1185">Reference proteome</keyword>
<dbReference type="InterPro" id="IPR012000">
    <property type="entry name" value="Thiamin_PyroP_enz_cen_dom"/>
</dbReference>
<dbReference type="Pfam" id="PF02776">
    <property type="entry name" value="TPP_enzyme_N"/>
    <property type="match status" value="1"/>
</dbReference>
<evidence type="ECO:0000256" key="2">
    <source>
        <dbReference type="ARBA" id="ARBA00023052"/>
    </source>
</evidence>
<name>A0ABY9TB35_BREBE</name>
<dbReference type="InterPro" id="IPR012001">
    <property type="entry name" value="Thiamin_PyroP_enz_TPP-bd_dom"/>
</dbReference>
<proteinExistence type="inferred from homology"/>
<dbReference type="InterPro" id="IPR011766">
    <property type="entry name" value="TPP_enzyme_TPP-bd"/>
</dbReference>
<evidence type="ECO:0000259" key="5">
    <source>
        <dbReference type="Pfam" id="PF02775"/>
    </source>
</evidence>
<protein>
    <submittedName>
        <fullName evidence="7">Thiamine pyrophosphate-binding protein</fullName>
    </submittedName>
</protein>
<reference evidence="7 8" key="1">
    <citation type="submission" date="2023-09" db="EMBL/GenBank/DDBJ databases">
        <title>Complete Genome and Methylome dissection of Bacillus brevis NEB573 original source of BbsI restriction endonuclease.</title>
        <authorList>
            <person name="Fomenkov A."/>
            <person name="Roberts R.D."/>
        </authorList>
    </citation>
    <scope>NUCLEOTIDE SEQUENCE [LARGE SCALE GENOMIC DNA]</scope>
    <source>
        <strain evidence="7 8">NEB573</strain>
    </source>
</reference>
<accession>A0ABY9TB35</accession>
<organism evidence="7 8">
    <name type="scientific">Brevibacillus brevis</name>
    <name type="common">Bacillus brevis</name>
    <dbReference type="NCBI Taxonomy" id="1393"/>
    <lineage>
        <taxon>Bacteria</taxon>
        <taxon>Bacillati</taxon>
        <taxon>Bacillota</taxon>
        <taxon>Bacilli</taxon>
        <taxon>Bacillales</taxon>
        <taxon>Paenibacillaceae</taxon>
        <taxon>Brevibacillus</taxon>
    </lineage>
</organism>
<dbReference type="PROSITE" id="PS00187">
    <property type="entry name" value="TPP_ENZYMES"/>
    <property type="match status" value="1"/>
</dbReference>
<evidence type="ECO:0000259" key="6">
    <source>
        <dbReference type="Pfam" id="PF02776"/>
    </source>
</evidence>
<dbReference type="Proteomes" id="UP001256827">
    <property type="component" value="Chromosome"/>
</dbReference>
<dbReference type="Pfam" id="PF02775">
    <property type="entry name" value="TPP_enzyme_C"/>
    <property type="match status" value="1"/>
</dbReference>